<dbReference type="Pfam" id="PF12850">
    <property type="entry name" value="Metallophos_2"/>
    <property type="match status" value="1"/>
</dbReference>
<dbReference type="EC" id="3.1.4.-" evidence="2"/>
<dbReference type="GO" id="GO:0046872">
    <property type="term" value="F:metal ion binding"/>
    <property type="evidence" value="ECO:0007669"/>
    <property type="project" value="UniProtKB-KW"/>
</dbReference>
<dbReference type="Gene3D" id="3.60.21.10">
    <property type="match status" value="1"/>
</dbReference>
<dbReference type="SUPFAM" id="SSF56300">
    <property type="entry name" value="Metallo-dependent phosphatases"/>
    <property type="match status" value="1"/>
</dbReference>
<evidence type="ECO:0000256" key="2">
    <source>
        <dbReference type="RuleBase" id="RU362039"/>
    </source>
</evidence>
<sequence length="164" mass="18644">MAVIGLISDTHGYLDPKVAEHFVNCDQIWHMGDIGDQDILESLNKLKPTTAVFGNIDSKEIQWNLEEDEVIDLEGLRFLLRHIVGMPPKYNKATKQLILEQKIDVLICGHSHQKCVIKDKENGIIFINPGAAGKQGFHKDRYLMIMTVENKKIVNLEQINLGKR</sequence>
<gene>
    <name evidence="4" type="ORF">DJ013_20945</name>
</gene>
<organism evidence="4 5">
    <name type="scientific">Arcticibacterium luteifluviistationis</name>
    <dbReference type="NCBI Taxonomy" id="1784714"/>
    <lineage>
        <taxon>Bacteria</taxon>
        <taxon>Pseudomonadati</taxon>
        <taxon>Bacteroidota</taxon>
        <taxon>Cytophagia</taxon>
        <taxon>Cytophagales</taxon>
        <taxon>Leadbetterellaceae</taxon>
        <taxon>Arcticibacterium</taxon>
    </lineage>
</organism>
<keyword evidence="5" id="KW-1185">Reference proteome</keyword>
<evidence type="ECO:0000256" key="1">
    <source>
        <dbReference type="ARBA" id="ARBA00008950"/>
    </source>
</evidence>
<dbReference type="InterPro" id="IPR024654">
    <property type="entry name" value="Calcineurin-like_PHP_lpxH"/>
</dbReference>
<keyword evidence="2" id="KW-0479">Metal-binding</keyword>
<name>A0A2Z4GI72_9BACT</name>
<dbReference type="RefSeq" id="WP_111373880.1">
    <property type="nucleotide sequence ID" value="NZ_CP029480.1"/>
</dbReference>
<dbReference type="PANTHER" id="PTHR11124">
    <property type="entry name" value="VACUOLAR SORTING PROTEIN VPS29"/>
    <property type="match status" value="1"/>
</dbReference>
<reference evidence="4 5" key="1">
    <citation type="submission" date="2018-05" db="EMBL/GenBank/DDBJ databases">
        <title>Complete genome sequence of Arcticibacterium luteifluviistationis SM1504T, a cytophagaceae bacterium isolated from Arctic surface seawater.</title>
        <authorList>
            <person name="Li Y."/>
            <person name="Qin Q.-L."/>
        </authorList>
    </citation>
    <scope>NUCLEOTIDE SEQUENCE [LARGE SCALE GENOMIC DNA]</scope>
    <source>
        <strain evidence="4 5">SM1504</strain>
    </source>
</reference>
<dbReference type="NCBIfam" id="TIGR00040">
    <property type="entry name" value="yfcE"/>
    <property type="match status" value="1"/>
</dbReference>
<evidence type="ECO:0000259" key="3">
    <source>
        <dbReference type="Pfam" id="PF12850"/>
    </source>
</evidence>
<dbReference type="EMBL" id="CP029480">
    <property type="protein sequence ID" value="AWW00514.1"/>
    <property type="molecule type" value="Genomic_DNA"/>
</dbReference>
<evidence type="ECO:0000313" key="4">
    <source>
        <dbReference type="EMBL" id="AWW00514.1"/>
    </source>
</evidence>
<dbReference type="KEGG" id="als:DJ013_20945"/>
<accession>A0A2Z4GI72</accession>
<protein>
    <recommendedName>
        <fullName evidence="2">Phosphoesterase</fullName>
        <ecNumber evidence="2">3.1.4.-</ecNumber>
    </recommendedName>
</protein>
<dbReference type="InterPro" id="IPR000979">
    <property type="entry name" value="Phosphodiesterase_MJ0936/Vps29"/>
</dbReference>
<dbReference type="Proteomes" id="UP000249873">
    <property type="component" value="Chromosome"/>
</dbReference>
<evidence type="ECO:0000313" key="5">
    <source>
        <dbReference type="Proteomes" id="UP000249873"/>
    </source>
</evidence>
<dbReference type="InterPro" id="IPR029052">
    <property type="entry name" value="Metallo-depent_PP-like"/>
</dbReference>
<dbReference type="OrthoDB" id="9785951at2"/>
<feature type="domain" description="Calcineurin-like phosphoesterase" evidence="3">
    <location>
        <begin position="4"/>
        <end position="151"/>
    </location>
</feature>
<comment type="cofactor">
    <cofactor evidence="2">
        <name>a divalent metal cation</name>
        <dbReference type="ChEBI" id="CHEBI:60240"/>
    </cofactor>
</comment>
<dbReference type="GO" id="GO:0016787">
    <property type="term" value="F:hydrolase activity"/>
    <property type="evidence" value="ECO:0007669"/>
    <property type="project" value="UniProtKB-UniRule"/>
</dbReference>
<dbReference type="AlphaFoldDB" id="A0A2Z4GI72"/>
<comment type="similarity">
    <text evidence="1 2">Belongs to the metallophosphoesterase superfamily. YfcE family.</text>
</comment>
<proteinExistence type="inferred from homology"/>